<reference evidence="2 3" key="1">
    <citation type="journal article" date="2015" name="Fungal Genet. Biol.">
        <title>Evolution of novel wood decay mechanisms in Agaricales revealed by the genome sequences of Fistulina hepatica and Cylindrobasidium torrendii.</title>
        <authorList>
            <person name="Floudas D."/>
            <person name="Held B.W."/>
            <person name="Riley R."/>
            <person name="Nagy L.G."/>
            <person name="Koehler G."/>
            <person name="Ransdell A.S."/>
            <person name="Younus H."/>
            <person name="Chow J."/>
            <person name="Chiniquy J."/>
            <person name="Lipzen A."/>
            <person name="Tritt A."/>
            <person name="Sun H."/>
            <person name="Haridas S."/>
            <person name="LaButti K."/>
            <person name="Ohm R.A."/>
            <person name="Kues U."/>
            <person name="Blanchette R.A."/>
            <person name="Grigoriev I.V."/>
            <person name="Minto R.E."/>
            <person name="Hibbett D.S."/>
        </authorList>
    </citation>
    <scope>NUCLEOTIDE SEQUENCE [LARGE SCALE GENOMIC DNA]</scope>
    <source>
        <strain evidence="2 3">ATCC 64428</strain>
    </source>
</reference>
<name>A0A0D7A997_9AGAR</name>
<protein>
    <submittedName>
        <fullName evidence="2">Uncharacterized protein</fullName>
    </submittedName>
</protein>
<sequence length="169" mass="18652">MVSNDIFHTASSSKMVADTERTGDFNSSSLSHSTLQTRMPESVDDDVQLHQLSSRGCRAELGISAECKSFQMSIVTGHIRLAPDISGRQRQQTPRPQWETNWHSETCLMVNLAMSTVRCPVHSPAVCKATMVLVITCESKNISKAHCPSLTCINRKYPTKAAAREAVFV</sequence>
<dbReference type="EMBL" id="KN881942">
    <property type="protein sequence ID" value="KIY47373.1"/>
    <property type="molecule type" value="Genomic_DNA"/>
</dbReference>
<proteinExistence type="predicted"/>
<feature type="region of interest" description="Disordered" evidence="1">
    <location>
        <begin position="19"/>
        <end position="40"/>
    </location>
</feature>
<evidence type="ECO:0000313" key="3">
    <source>
        <dbReference type="Proteomes" id="UP000054144"/>
    </source>
</evidence>
<accession>A0A0D7A997</accession>
<dbReference type="Proteomes" id="UP000054144">
    <property type="component" value="Unassembled WGS sequence"/>
</dbReference>
<evidence type="ECO:0000256" key="1">
    <source>
        <dbReference type="SAM" id="MobiDB-lite"/>
    </source>
</evidence>
<dbReference type="AlphaFoldDB" id="A0A0D7A997"/>
<keyword evidence="3" id="KW-1185">Reference proteome</keyword>
<evidence type="ECO:0000313" key="2">
    <source>
        <dbReference type="EMBL" id="KIY47373.1"/>
    </source>
</evidence>
<feature type="compositionally biased region" description="Polar residues" evidence="1">
    <location>
        <begin position="24"/>
        <end position="39"/>
    </location>
</feature>
<organism evidence="2 3">
    <name type="scientific">Fistulina hepatica ATCC 64428</name>
    <dbReference type="NCBI Taxonomy" id="1128425"/>
    <lineage>
        <taxon>Eukaryota</taxon>
        <taxon>Fungi</taxon>
        <taxon>Dikarya</taxon>
        <taxon>Basidiomycota</taxon>
        <taxon>Agaricomycotina</taxon>
        <taxon>Agaricomycetes</taxon>
        <taxon>Agaricomycetidae</taxon>
        <taxon>Agaricales</taxon>
        <taxon>Fistulinaceae</taxon>
        <taxon>Fistulina</taxon>
    </lineage>
</organism>
<gene>
    <name evidence="2" type="ORF">FISHEDRAFT_59659</name>
</gene>